<protein>
    <submittedName>
        <fullName evidence="1">Uncharacterized protein</fullName>
    </submittedName>
</protein>
<reference evidence="1" key="1">
    <citation type="submission" date="2020-03" db="EMBL/GenBank/DDBJ databases">
        <authorList>
            <person name="Weist P."/>
        </authorList>
    </citation>
    <scope>NUCLEOTIDE SEQUENCE</scope>
</reference>
<dbReference type="AlphaFoldDB" id="A0A9N7VP77"/>
<keyword evidence="2" id="KW-1185">Reference proteome</keyword>
<accession>A0A9N7VP77</accession>
<evidence type="ECO:0000313" key="1">
    <source>
        <dbReference type="EMBL" id="CAB1453144.1"/>
    </source>
</evidence>
<gene>
    <name evidence="1" type="ORF">PLEPLA_LOCUS40894</name>
</gene>
<sequence length="193" mass="21197">MEPLEQTLSIEQFECCPHLRQKSTLTHCGCSACYAPCDDKSFQITGPLNTEKDTGARHSLIALVNTPHLSGFRLAVDLIAPRMPPVAADPCHSPRVTLTALCFVPPLPPASWGKDLRFCSLAKCGEAKGCWLGSGILGTHWPEQHVSFHASFIHFITSLDECEGVEEKPCHPETEREEPYSIFSSRGCSCMRG</sequence>
<proteinExistence type="predicted"/>
<comment type="caution">
    <text evidence="1">The sequence shown here is derived from an EMBL/GenBank/DDBJ whole genome shotgun (WGS) entry which is preliminary data.</text>
</comment>
<dbReference type="Proteomes" id="UP001153269">
    <property type="component" value="Unassembled WGS sequence"/>
</dbReference>
<organism evidence="1 2">
    <name type="scientific">Pleuronectes platessa</name>
    <name type="common">European plaice</name>
    <dbReference type="NCBI Taxonomy" id="8262"/>
    <lineage>
        <taxon>Eukaryota</taxon>
        <taxon>Metazoa</taxon>
        <taxon>Chordata</taxon>
        <taxon>Craniata</taxon>
        <taxon>Vertebrata</taxon>
        <taxon>Euteleostomi</taxon>
        <taxon>Actinopterygii</taxon>
        <taxon>Neopterygii</taxon>
        <taxon>Teleostei</taxon>
        <taxon>Neoteleostei</taxon>
        <taxon>Acanthomorphata</taxon>
        <taxon>Carangaria</taxon>
        <taxon>Pleuronectiformes</taxon>
        <taxon>Pleuronectoidei</taxon>
        <taxon>Pleuronectidae</taxon>
        <taxon>Pleuronectes</taxon>
    </lineage>
</organism>
<dbReference type="EMBL" id="CADEAL010004158">
    <property type="protein sequence ID" value="CAB1453144.1"/>
    <property type="molecule type" value="Genomic_DNA"/>
</dbReference>
<name>A0A9N7VP77_PLEPL</name>
<evidence type="ECO:0000313" key="2">
    <source>
        <dbReference type="Proteomes" id="UP001153269"/>
    </source>
</evidence>